<evidence type="ECO:0000256" key="1">
    <source>
        <dbReference type="PROSITE-ProRule" id="PRU00042"/>
    </source>
</evidence>
<dbReference type="EMBL" id="LBBL01000162">
    <property type="protein sequence ID" value="KKF94406.1"/>
    <property type="molecule type" value="Genomic_DNA"/>
</dbReference>
<dbReference type="InterPro" id="IPR013087">
    <property type="entry name" value="Znf_C2H2_type"/>
</dbReference>
<dbReference type="PROSITE" id="PS50157">
    <property type="entry name" value="ZINC_FINGER_C2H2_2"/>
    <property type="match status" value="1"/>
</dbReference>
<protein>
    <recommendedName>
        <fullName evidence="3">C2H2-type domain-containing protein</fullName>
    </recommendedName>
</protein>
<gene>
    <name evidence="4" type="ORF">CFO_g3229</name>
</gene>
<feature type="domain" description="C2H2-type" evidence="3">
    <location>
        <begin position="68"/>
        <end position="96"/>
    </location>
</feature>
<comment type="caution">
    <text evidence="4">The sequence shown here is derived from an EMBL/GenBank/DDBJ whole genome shotgun (WGS) entry which is preliminary data.</text>
</comment>
<reference evidence="4 5" key="1">
    <citation type="submission" date="2015-04" db="EMBL/GenBank/DDBJ databases">
        <title>Genome sequence of Ceratocystis platani, a major pathogen of plane trees.</title>
        <authorList>
            <person name="Belbahri L."/>
        </authorList>
    </citation>
    <scope>NUCLEOTIDE SEQUENCE [LARGE SCALE GENOMIC DNA]</scope>
    <source>
        <strain evidence="4 5">CFO</strain>
    </source>
</reference>
<keyword evidence="5" id="KW-1185">Reference proteome</keyword>
<keyword evidence="1" id="KW-0863">Zinc-finger</keyword>
<accession>A0A0F8B0F2</accession>
<proteinExistence type="predicted"/>
<dbReference type="PROSITE" id="PS00028">
    <property type="entry name" value="ZINC_FINGER_C2H2_1"/>
    <property type="match status" value="1"/>
</dbReference>
<name>A0A0F8B0F2_CERFI</name>
<evidence type="ECO:0000259" key="3">
    <source>
        <dbReference type="PROSITE" id="PS50157"/>
    </source>
</evidence>
<organism evidence="4 5">
    <name type="scientific">Ceratocystis fimbriata f. sp. platani</name>
    <dbReference type="NCBI Taxonomy" id="88771"/>
    <lineage>
        <taxon>Eukaryota</taxon>
        <taxon>Fungi</taxon>
        <taxon>Dikarya</taxon>
        <taxon>Ascomycota</taxon>
        <taxon>Pezizomycotina</taxon>
        <taxon>Sordariomycetes</taxon>
        <taxon>Hypocreomycetidae</taxon>
        <taxon>Microascales</taxon>
        <taxon>Ceratocystidaceae</taxon>
        <taxon>Ceratocystis</taxon>
    </lineage>
</organism>
<sequence length="208" mass="24496">MSTSSRNGYDSPMDEHDMQRMNLFDRDRVGSKRRATSPPEIEQPLPPAPHQVEMTIEELHAHEAEKQYECQYCHNRFKNKNEAERHQNSLHVRRHSWSCKALDNFNKAFHENLASNGTLDICGYCGKDFERRGFYKADGVSRDISEQDREERIHHLQTAHKFRECNSSKKFFRADHFRQHLKHSHSGTSGKWTNQLENACMRDEPPLM</sequence>
<dbReference type="AlphaFoldDB" id="A0A0F8B0F2"/>
<evidence type="ECO:0000313" key="5">
    <source>
        <dbReference type="Proteomes" id="UP000034841"/>
    </source>
</evidence>
<keyword evidence="1" id="KW-0862">Zinc</keyword>
<dbReference type="GO" id="GO:0008270">
    <property type="term" value="F:zinc ion binding"/>
    <property type="evidence" value="ECO:0007669"/>
    <property type="project" value="UniProtKB-KW"/>
</dbReference>
<evidence type="ECO:0000256" key="2">
    <source>
        <dbReference type="SAM" id="MobiDB-lite"/>
    </source>
</evidence>
<feature type="compositionally biased region" description="Basic and acidic residues" evidence="2">
    <location>
        <begin position="13"/>
        <end position="30"/>
    </location>
</feature>
<keyword evidence="1" id="KW-0479">Metal-binding</keyword>
<dbReference type="OrthoDB" id="3524154at2759"/>
<evidence type="ECO:0000313" key="4">
    <source>
        <dbReference type="EMBL" id="KKF94406.1"/>
    </source>
</evidence>
<dbReference type="Proteomes" id="UP000034841">
    <property type="component" value="Unassembled WGS sequence"/>
</dbReference>
<feature type="region of interest" description="Disordered" evidence="2">
    <location>
        <begin position="1"/>
        <end position="47"/>
    </location>
</feature>